<gene>
    <name evidence="2" type="ORF">ABR748_38525</name>
</gene>
<keyword evidence="1" id="KW-0472">Membrane</keyword>
<comment type="caution">
    <text evidence="2">The sequence shown here is derived from an EMBL/GenBank/DDBJ whole genome shotgun (WGS) entry which is preliminary data.</text>
</comment>
<accession>A0ABV1QFS1</accession>
<evidence type="ECO:0000313" key="2">
    <source>
        <dbReference type="EMBL" id="MER0430019.1"/>
    </source>
</evidence>
<dbReference type="Proteomes" id="UP001456562">
    <property type="component" value="Unassembled WGS sequence"/>
</dbReference>
<dbReference type="EMBL" id="JBEJUE010000091">
    <property type="protein sequence ID" value="MER0430019.1"/>
    <property type="molecule type" value="Genomic_DNA"/>
</dbReference>
<protein>
    <submittedName>
        <fullName evidence="2">Uncharacterized protein</fullName>
    </submittedName>
</protein>
<organism evidence="2 3">
    <name type="scientific">Streptomyces microflavus</name>
    <name type="common">Streptomyces lipmanii</name>
    <dbReference type="NCBI Taxonomy" id="1919"/>
    <lineage>
        <taxon>Bacteria</taxon>
        <taxon>Bacillati</taxon>
        <taxon>Actinomycetota</taxon>
        <taxon>Actinomycetes</taxon>
        <taxon>Kitasatosporales</taxon>
        <taxon>Streptomycetaceae</taxon>
        <taxon>Streptomyces</taxon>
    </lineage>
</organism>
<keyword evidence="3" id="KW-1185">Reference proteome</keyword>
<dbReference type="RefSeq" id="WP_350242104.1">
    <property type="nucleotide sequence ID" value="NZ_JBEJUE010000091.1"/>
</dbReference>
<keyword evidence="1" id="KW-0812">Transmembrane</keyword>
<evidence type="ECO:0000313" key="3">
    <source>
        <dbReference type="Proteomes" id="UP001456562"/>
    </source>
</evidence>
<sequence length="57" mass="5909">MSSLILLVAVLLVLVVTLVVGALVYLTHRHPAWAVPLTTGLVGATLLAAVVVPIVVR</sequence>
<name>A0ABV1QFS1_STRMI</name>
<feature type="transmembrane region" description="Helical" evidence="1">
    <location>
        <begin position="31"/>
        <end position="56"/>
    </location>
</feature>
<proteinExistence type="predicted"/>
<evidence type="ECO:0000256" key="1">
    <source>
        <dbReference type="SAM" id="Phobius"/>
    </source>
</evidence>
<keyword evidence="1" id="KW-1133">Transmembrane helix</keyword>
<reference evidence="2 3" key="1">
    <citation type="submission" date="2024-01" db="EMBL/GenBank/DDBJ databases">
        <title>Metagenomic exploration of the rhizosphere soil microbial community and their significance in facilitating the development of wild simulated ginseng.</title>
        <authorList>
            <person name="Huang J."/>
        </authorList>
    </citation>
    <scope>NUCLEOTIDE SEQUENCE [LARGE SCALE GENOMIC DNA]</scope>
    <source>
        <strain evidence="2 3">WY141</strain>
    </source>
</reference>